<protein>
    <submittedName>
        <fullName evidence="1">Uncharacterized protein</fullName>
    </submittedName>
</protein>
<dbReference type="VEuPathDB" id="FungiDB:VP01_2872g1"/>
<gene>
    <name evidence="1" type="ORF">VP01_2872g1</name>
</gene>
<proteinExistence type="predicted"/>
<name>A0A0L6V1U1_9BASI</name>
<reference evidence="1 2" key="1">
    <citation type="submission" date="2015-08" db="EMBL/GenBank/DDBJ databases">
        <title>Next Generation Sequencing and Analysis of the Genome of Puccinia sorghi L Schw, the Causal Agent of Maize Common Rust.</title>
        <authorList>
            <person name="Rochi L."/>
            <person name="Burguener G."/>
            <person name="Darino M."/>
            <person name="Turjanski A."/>
            <person name="Kreff E."/>
            <person name="Dieguez M.J."/>
            <person name="Sacco F."/>
        </authorList>
    </citation>
    <scope>NUCLEOTIDE SEQUENCE [LARGE SCALE GENOMIC DNA]</scope>
    <source>
        <strain evidence="1 2">RO10H11247</strain>
    </source>
</reference>
<accession>A0A0L6V1U1</accession>
<organism evidence="1 2">
    <name type="scientific">Puccinia sorghi</name>
    <dbReference type="NCBI Taxonomy" id="27349"/>
    <lineage>
        <taxon>Eukaryota</taxon>
        <taxon>Fungi</taxon>
        <taxon>Dikarya</taxon>
        <taxon>Basidiomycota</taxon>
        <taxon>Pucciniomycotina</taxon>
        <taxon>Pucciniomycetes</taxon>
        <taxon>Pucciniales</taxon>
        <taxon>Pucciniaceae</taxon>
        <taxon>Puccinia</taxon>
    </lineage>
</organism>
<evidence type="ECO:0000313" key="2">
    <source>
        <dbReference type="Proteomes" id="UP000037035"/>
    </source>
</evidence>
<evidence type="ECO:0000313" key="1">
    <source>
        <dbReference type="EMBL" id="KNZ54726.1"/>
    </source>
</evidence>
<sequence>MDTSNKKFLFTCPKCSQKSFIKAGITHRGLDSKDDKEYKPLSITQLFAQTVEYVMYFIAFSYLVCGISQEKCREAVTFIFYLVKQSRQLPPDAKIAFDFIQSLNLTSVAHNSTPCMTFNKFVSLDRIPCSQNDRFNKSKSNRKHNHPTNPSITFMNQGLEEWLKWLLSLLEVEKLIEDYAAHPNLNPNTISDYLQSPAFKKLAPTSQKSTDASLDLIANHLFPLGQPITARLGALIGDILETHEVAGFSLHLAKIFCSCCTVLNTKMSAMQIGKLWNCMATLSAARQWHDASKPKTKRLVKHSGVRLSELN</sequence>
<comment type="caution">
    <text evidence="1">The sequence shown here is derived from an EMBL/GenBank/DDBJ whole genome shotgun (WGS) entry which is preliminary data.</text>
</comment>
<dbReference type="AlphaFoldDB" id="A0A0L6V1U1"/>
<dbReference type="EMBL" id="LAVV01007804">
    <property type="protein sequence ID" value="KNZ54726.1"/>
    <property type="molecule type" value="Genomic_DNA"/>
</dbReference>
<keyword evidence="2" id="KW-1185">Reference proteome</keyword>
<dbReference type="Proteomes" id="UP000037035">
    <property type="component" value="Unassembled WGS sequence"/>
</dbReference>